<sequence length="258" mass="30321">MSKKKIALCFFGVIPRSIRYTYRSIKEMITEELKPEFDIDILVFNLNIKDALIDNQPINQNDVNIIENIKYCEEELQENADIDIKNRYGEVNGSILRMRFDYGTNAIQNSARQMYSEYRLGEMLEKVKDQYDTSIVCGPDYFLLTKIDIQNVKNTITNKNLMYVTAVNPGDGFTNGFYMGNTEIMVKLLKRYTILDQMYPSNKDYEYSVMRALQLYKITVNITNMVFFKIRNSKKIERQGIMLRKQFNTIHDFVNSII</sequence>
<accession>A0A6C0CML0</accession>
<protein>
    <recommendedName>
        <fullName evidence="2">Glycosyltransferase</fullName>
    </recommendedName>
</protein>
<dbReference type="EMBL" id="MN739453">
    <property type="protein sequence ID" value="QHT05352.1"/>
    <property type="molecule type" value="Genomic_DNA"/>
</dbReference>
<organism evidence="1">
    <name type="scientific">viral metagenome</name>
    <dbReference type="NCBI Taxonomy" id="1070528"/>
    <lineage>
        <taxon>unclassified sequences</taxon>
        <taxon>metagenomes</taxon>
        <taxon>organismal metagenomes</taxon>
    </lineage>
</organism>
<dbReference type="AlphaFoldDB" id="A0A6C0CML0"/>
<proteinExistence type="predicted"/>
<evidence type="ECO:0008006" key="2">
    <source>
        <dbReference type="Google" id="ProtNLM"/>
    </source>
</evidence>
<reference evidence="1" key="1">
    <citation type="journal article" date="2020" name="Nature">
        <title>Giant virus diversity and host interactions through global metagenomics.</title>
        <authorList>
            <person name="Schulz F."/>
            <person name="Roux S."/>
            <person name="Paez-Espino D."/>
            <person name="Jungbluth S."/>
            <person name="Walsh D.A."/>
            <person name="Denef V.J."/>
            <person name="McMahon K.D."/>
            <person name="Konstantinidis K.T."/>
            <person name="Eloe-Fadrosh E.A."/>
            <person name="Kyrpides N.C."/>
            <person name="Woyke T."/>
        </authorList>
    </citation>
    <scope>NUCLEOTIDE SEQUENCE</scope>
    <source>
        <strain evidence="1">GVMAG-M-3300021375-17</strain>
    </source>
</reference>
<name>A0A6C0CML0_9ZZZZ</name>
<evidence type="ECO:0000313" key="1">
    <source>
        <dbReference type="EMBL" id="QHT05352.1"/>
    </source>
</evidence>